<name>A0A662DB12_UNCAE</name>
<protein>
    <submittedName>
        <fullName evidence="1">Uncharacterized protein</fullName>
    </submittedName>
</protein>
<sequence length="61" mass="6853">MSYAKKQLADTFSGPLITEYRGRPIASGSPVEVEAAIWNVIKLREAARFSGRPYMPIHNFI</sequence>
<comment type="caution">
    <text evidence="1">The sequence shown here is derived from an EMBL/GenBank/DDBJ whole genome shotgun (WGS) entry which is preliminary data.</text>
</comment>
<dbReference type="GO" id="GO:0032259">
    <property type="term" value="P:methylation"/>
    <property type="evidence" value="ECO:0007669"/>
    <property type="project" value="InterPro"/>
</dbReference>
<proteinExistence type="predicted"/>
<dbReference type="Gene3D" id="3.20.20.460">
    <property type="entry name" value="Monomethylamine methyltransferase MtmB"/>
    <property type="match status" value="1"/>
</dbReference>
<dbReference type="InterPro" id="IPR036655">
    <property type="entry name" value="MtmB_sf"/>
</dbReference>
<dbReference type="InterPro" id="IPR008031">
    <property type="entry name" value="MtmB_MeTrfase"/>
</dbReference>
<evidence type="ECO:0000313" key="1">
    <source>
        <dbReference type="EMBL" id="RLE11309.1"/>
    </source>
</evidence>
<accession>A0A662DB12</accession>
<dbReference type="Pfam" id="PF05369">
    <property type="entry name" value="MtmB"/>
    <property type="match status" value="1"/>
</dbReference>
<gene>
    <name evidence="1" type="ORF">DRJ04_08300</name>
</gene>
<dbReference type="GO" id="GO:0008168">
    <property type="term" value="F:methyltransferase activity"/>
    <property type="evidence" value="ECO:0007669"/>
    <property type="project" value="InterPro"/>
</dbReference>
<evidence type="ECO:0000313" key="2">
    <source>
        <dbReference type="Proteomes" id="UP000280417"/>
    </source>
</evidence>
<dbReference type="EMBL" id="QMQA01000264">
    <property type="protein sequence ID" value="RLE11309.1"/>
    <property type="molecule type" value="Genomic_DNA"/>
</dbReference>
<dbReference type="SUPFAM" id="SSF75098">
    <property type="entry name" value="Monomethylamine methyltransferase MtmB"/>
    <property type="match status" value="1"/>
</dbReference>
<dbReference type="AlphaFoldDB" id="A0A662DB12"/>
<organism evidence="1 2">
    <name type="scientific">Aerophobetes bacterium</name>
    <dbReference type="NCBI Taxonomy" id="2030807"/>
    <lineage>
        <taxon>Bacteria</taxon>
        <taxon>Candidatus Aerophobota</taxon>
    </lineage>
</organism>
<reference evidence="1 2" key="1">
    <citation type="submission" date="2018-06" db="EMBL/GenBank/DDBJ databases">
        <title>Extensive metabolic versatility and redundancy in microbially diverse, dynamic hydrothermal sediments.</title>
        <authorList>
            <person name="Dombrowski N."/>
            <person name="Teske A."/>
            <person name="Baker B.J."/>
        </authorList>
    </citation>
    <scope>NUCLEOTIDE SEQUENCE [LARGE SCALE GENOMIC DNA]</scope>
    <source>
        <strain evidence="1">B3_G15</strain>
    </source>
</reference>
<dbReference type="Proteomes" id="UP000280417">
    <property type="component" value="Unassembled WGS sequence"/>
</dbReference>